<dbReference type="Pfam" id="PF04564">
    <property type="entry name" value="U-box"/>
    <property type="match status" value="1"/>
</dbReference>
<dbReference type="InterPro" id="IPR052085">
    <property type="entry name" value="WD-SAM-U-box"/>
</dbReference>
<feature type="region of interest" description="Disordered" evidence="1">
    <location>
        <begin position="204"/>
        <end position="238"/>
    </location>
</feature>
<dbReference type="Gene3D" id="3.30.40.10">
    <property type="entry name" value="Zinc/RING finger domain, C3HC4 (zinc finger)"/>
    <property type="match status" value="1"/>
</dbReference>
<dbReference type="SMART" id="SM00504">
    <property type="entry name" value="Ubox"/>
    <property type="match status" value="1"/>
</dbReference>
<dbReference type="Proteomes" id="UP001141327">
    <property type="component" value="Unassembled WGS sequence"/>
</dbReference>
<keyword evidence="4" id="KW-1185">Reference proteome</keyword>
<sequence>MEPTVLVRSDLVSLSHDDLQTICAALKTLPPTFSPKVYIESPLLGVRAALTYIDFMPNFTAWSEYVHHPFPSQVTVENLRQLFRVNTFPPLLVEKGTDMIYHPNPVGAYPNLEHNHIYEVVDETPLSLPEDKDKERRKKAFREAYNKIETTQSRLDEDWGIVCRLLAQRSKSDQVPLREAQREENARRLAAARALQRFGTTVAPAPAVQPPTLPPTSRTVSSLVPTPAPAPTAPTAPQRIEDPEEFVCPITHRIMESPWVASDGHSYEEEALKKHLEATNISPVTGKPLSPIIFPNQNLRDAILRWRVHVAATQRR</sequence>
<comment type="caution">
    <text evidence="3">The sequence shown here is derived from an EMBL/GenBank/DDBJ whole genome shotgun (WGS) entry which is preliminary data.</text>
</comment>
<gene>
    <name evidence="3" type="ORF">PAPYR_6328</name>
</gene>
<proteinExistence type="predicted"/>
<name>A0ABQ8UL69_9EUKA</name>
<organism evidence="3 4">
    <name type="scientific">Paratrimastix pyriformis</name>
    <dbReference type="NCBI Taxonomy" id="342808"/>
    <lineage>
        <taxon>Eukaryota</taxon>
        <taxon>Metamonada</taxon>
        <taxon>Preaxostyla</taxon>
        <taxon>Paratrimastigidae</taxon>
        <taxon>Paratrimastix</taxon>
    </lineage>
</organism>
<dbReference type="CDD" id="cd16655">
    <property type="entry name" value="RING-Ubox_WDSUB1-like"/>
    <property type="match status" value="1"/>
</dbReference>
<evidence type="ECO:0000259" key="2">
    <source>
        <dbReference type="PROSITE" id="PS51698"/>
    </source>
</evidence>
<reference evidence="3" key="1">
    <citation type="journal article" date="2022" name="bioRxiv">
        <title>Genomics of Preaxostyla Flagellates Illuminates Evolutionary Transitions and the Path Towards Mitochondrial Loss.</title>
        <authorList>
            <person name="Novak L.V.F."/>
            <person name="Treitli S.C."/>
            <person name="Pyrih J."/>
            <person name="Halakuc P."/>
            <person name="Pipaliya S.V."/>
            <person name="Vacek V."/>
            <person name="Brzon O."/>
            <person name="Soukal P."/>
            <person name="Eme L."/>
            <person name="Dacks J.B."/>
            <person name="Karnkowska A."/>
            <person name="Elias M."/>
            <person name="Hampl V."/>
        </authorList>
    </citation>
    <scope>NUCLEOTIDE SEQUENCE</scope>
    <source>
        <strain evidence="3">RCP-MX</strain>
    </source>
</reference>
<accession>A0ABQ8UL69</accession>
<dbReference type="InterPro" id="IPR003613">
    <property type="entry name" value="Ubox_domain"/>
</dbReference>
<evidence type="ECO:0000313" key="4">
    <source>
        <dbReference type="Proteomes" id="UP001141327"/>
    </source>
</evidence>
<dbReference type="InterPro" id="IPR013083">
    <property type="entry name" value="Znf_RING/FYVE/PHD"/>
</dbReference>
<evidence type="ECO:0000313" key="3">
    <source>
        <dbReference type="EMBL" id="KAJ4458059.1"/>
    </source>
</evidence>
<evidence type="ECO:0000256" key="1">
    <source>
        <dbReference type="SAM" id="MobiDB-lite"/>
    </source>
</evidence>
<dbReference type="SUPFAM" id="SSF57850">
    <property type="entry name" value="RING/U-box"/>
    <property type="match status" value="1"/>
</dbReference>
<feature type="domain" description="U-box" evidence="2">
    <location>
        <begin position="241"/>
        <end position="313"/>
    </location>
</feature>
<protein>
    <recommendedName>
        <fullName evidence="2">U-box domain-containing protein</fullName>
    </recommendedName>
</protein>
<dbReference type="PANTHER" id="PTHR46573:SF1">
    <property type="entry name" value="WD REPEAT, SAM AND U-BOX DOMAIN-CONTAINING PROTEIN 1"/>
    <property type="match status" value="1"/>
</dbReference>
<dbReference type="EMBL" id="JAPMOS010000035">
    <property type="protein sequence ID" value="KAJ4458059.1"/>
    <property type="molecule type" value="Genomic_DNA"/>
</dbReference>
<dbReference type="PROSITE" id="PS51698">
    <property type="entry name" value="U_BOX"/>
    <property type="match status" value="1"/>
</dbReference>
<dbReference type="PANTHER" id="PTHR46573">
    <property type="entry name" value="WD REPEAT, SAM AND U-BOX DOMAIN-CONTAINING PROTEIN 1"/>
    <property type="match status" value="1"/>
</dbReference>